<keyword evidence="4 7" id="KW-0812">Transmembrane</keyword>
<accession>A0A1Z4JG67</accession>
<evidence type="ECO:0000313" key="9">
    <source>
        <dbReference type="Proteomes" id="UP000217895"/>
    </source>
</evidence>
<dbReference type="Proteomes" id="UP000217895">
    <property type="component" value="Chromosome"/>
</dbReference>
<evidence type="ECO:0000256" key="7">
    <source>
        <dbReference type="SAM" id="Phobius"/>
    </source>
</evidence>
<keyword evidence="9" id="KW-1185">Reference proteome</keyword>
<dbReference type="Pfam" id="PF07681">
    <property type="entry name" value="DoxX"/>
    <property type="match status" value="1"/>
</dbReference>
<evidence type="ECO:0000256" key="5">
    <source>
        <dbReference type="ARBA" id="ARBA00022989"/>
    </source>
</evidence>
<evidence type="ECO:0000256" key="6">
    <source>
        <dbReference type="ARBA" id="ARBA00023136"/>
    </source>
</evidence>
<feature type="transmembrane region" description="Helical" evidence="7">
    <location>
        <begin position="40"/>
        <end position="57"/>
    </location>
</feature>
<evidence type="ECO:0000256" key="3">
    <source>
        <dbReference type="ARBA" id="ARBA00022475"/>
    </source>
</evidence>
<dbReference type="PANTHER" id="PTHR33452">
    <property type="entry name" value="OXIDOREDUCTASE CATD-RELATED"/>
    <property type="match status" value="1"/>
</dbReference>
<evidence type="ECO:0000256" key="4">
    <source>
        <dbReference type="ARBA" id="ARBA00022692"/>
    </source>
</evidence>
<keyword evidence="6 7" id="KW-0472">Membrane</keyword>
<protein>
    <submittedName>
        <fullName evidence="8">DoxX family protein</fullName>
    </submittedName>
</protein>
<feature type="transmembrane region" description="Helical" evidence="7">
    <location>
        <begin position="69"/>
        <end position="93"/>
    </location>
</feature>
<feature type="transmembrane region" description="Helical" evidence="7">
    <location>
        <begin position="130"/>
        <end position="151"/>
    </location>
</feature>
<comment type="similarity">
    <text evidence="2">Belongs to the DoxX family.</text>
</comment>
<reference evidence="8 9" key="1">
    <citation type="submission" date="2017-06" db="EMBL/GenBank/DDBJ databases">
        <title>Genome sequencing of cyanobaciteial culture collection at National Institute for Environmental Studies (NIES).</title>
        <authorList>
            <person name="Hirose Y."/>
            <person name="Shimura Y."/>
            <person name="Fujisawa T."/>
            <person name="Nakamura Y."/>
            <person name="Kawachi M."/>
        </authorList>
    </citation>
    <scope>NUCLEOTIDE SEQUENCE [LARGE SCALE GENOMIC DNA]</scope>
    <source>
        <strain evidence="8 9">NIES-2135</strain>
    </source>
</reference>
<dbReference type="GO" id="GO:0005886">
    <property type="term" value="C:plasma membrane"/>
    <property type="evidence" value="ECO:0007669"/>
    <property type="project" value="UniProtKB-SubCell"/>
</dbReference>
<keyword evidence="3" id="KW-1003">Cell membrane</keyword>
<dbReference type="PANTHER" id="PTHR33452:SF4">
    <property type="entry name" value="BLL4328 PROTEIN"/>
    <property type="match status" value="1"/>
</dbReference>
<comment type="subcellular location">
    <subcellularLocation>
        <location evidence="1">Cell membrane</location>
        <topology evidence="1">Multi-pass membrane protein</topology>
    </subcellularLocation>
</comment>
<keyword evidence="5 7" id="KW-1133">Transmembrane helix</keyword>
<dbReference type="EMBL" id="AP018203">
    <property type="protein sequence ID" value="BAY55721.1"/>
    <property type="molecule type" value="Genomic_DNA"/>
</dbReference>
<sequence>MLMRSSIPFVFYQIFIPQKAHNLSTRRKEITTMLTRYSPYIYAILRIIVGLSFLLHGTQKIFGIPSGKAPVPITSLIGIAGVLEVLCGLLVALGLWGSYAAFLASGEMAAAYFIAHASKGFLPIVNGGELAVLYCFIFLYMAAHGSGIWSVDAFLNKTGNQLSSPTQLRN</sequence>
<feature type="transmembrane region" description="Helical" evidence="7">
    <location>
        <begin position="99"/>
        <end position="118"/>
    </location>
</feature>
<evidence type="ECO:0000256" key="2">
    <source>
        <dbReference type="ARBA" id="ARBA00006679"/>
    </source>
</evidence>
<organism evidence="8 9">
    <name type="scientific">Leptolyngbya boryana NIES-2135</name>
    <dbReference type="NCBI Taxonomy" id="1973484"/>
    <lineage>
        <taxon>Bacteria</taxon>
        <taxon>Bacillati</taxon>
        <taxon>Cyanobacteriota</taxon>
        <taxon>Cyanophyceae</taxon>
        <taxon>Leptolyngbyales</taxon>
        <taxon>Leptolyngbyaceae</taxon>
        <taxon>Leptolyngbya group</taxon>
        <taxon>Leptolyngbya</taxon>
    </lineage>
</organism>
<dbReference type="AlphaFoldDB" id="A0A1Z4JG67"/>
<dbReference type="InterPro" id="IPR032808">
    <property type="entry name" value="DoxX"/>
</dbReference>
<dbReference type="InterPro" id="IPR051907">
    <property type="entry name" value="DoxX-like_oxidoreductase"/>
</dbReference>
<name>A0A1Z4JG67_LEPBY</name>
<evidence type="ECO:0000313" key="8">
    <source>
        <dbReference type="EMBL" id="BAY55721.1"/>
    </source>
</evidence>
<gene>
    <name evidence="8" type="ORF">NIES2135_25450</name>
</gene>
<proteinExistence type="inferred from homology"/>
<evidence type="ECO:0000256" key="1">
    <source>
        <dbReference type="ARBA" id="ARBA00004651"/>
    </source>
</evidence>